<reference evidence="4 5" key="1">
    <citation type="submission" date="2020-06" db="EMBL/GenBank/DDBJ databases">
        <title>Transcriptomic and genomic resources for Thalictrum thalictroides and T. hernandezii: Facilitating candidate gene discovery in an emerging model plant lineage.</title>
        <authorList>
            <person name="Arias T."/>
            <person name="Riano-Pachon D.M."/>
            <person name="Di Stilio V.S."/>
        </authorList>
    </citation>
    <scope>NUCLEOTIDE SEQUENCE [LARGE SCALE GENOMIC DNA]</scope>
    <source>
        <strain evidence="5">cv. WT478/WT964</strain>
        <tissue evidence="4">Leaves</tissue>
    </source>
</reference>
<accession>A0A7J6WJ33</accession>
<feature type="domain" description="Remorin C-terminal" evidence="3">
    <location>
        <begin position="3"/>
        <end position="79"/>
    </location>
</feature>
<evidence type="ECO:0000313" key="5">
    <source>
        <dbReference type="Proteomes" id="UP000554482"/>
    </source>
</evidence>
<dbReference type="Proteomes" id="UP000554482">
    <property type="component" value="Unassembled WGS sequence"/>
</dbReference>
<dbReference type="PANTHER" id="PTHR31775:SF5">
    <property type="entry name" value="REMORIN 1.4"/>
    <property type="match status" value="1"/>
</dbReference>
<proteinExistence type="inferred from homology"/>
<evidence type="ECO:0000256" key="2">
    <source>
        <dbReference type="SAM" id="Coils"/>
    </source>
</evidence>
<dbReference type="OrthoDB" id="684343at2759"/>
<feature type="coiled-coil region" evidence="2">
    <location>
        <begin position="27"/>
        <end position="54"/>
    </location>
</feature>
<protein>
    <submittedName>
        <fullName evidence="4">Remorin</fullName>
    </submittedName>
</protein>
<dbReference type="EMBL" id="JABWDY010014762">
    <property type="protein sequence ID" value="KAF5197396.1"/>
    <property type="molecule type" value="Genomic_DNA"/>
</dbReference>
<evidence type="ECO:0000313" key="4">
    <source>
        <dbReference type="EMBL" id="KAF5197396.1"/>
    </source>
</evidence>
<sequence>MGSEKTRAENKAERILAEIASWKNGKKTSLEVQLKKFEEKIENKRAAYIEKMKNKIAIIHKEADKKKALVEAKKGEVENNILSLMK</sequence>
<comment type="similarity">
    <text evidence="1">Belongs to the remorin family.</text>
</comment>
<dbReference type="AlphaFoldDB" id="A0A7J6WJ33"/>
<keyword evidence="5" id="KW-1185">Reference proteome</keyword>
<gene>
    <name evidence="4" type="ORF">FRX31_013018</name>
</gene>
<evidence type="ECO:0000256" key="1">
    <source>
        <dbReference type="ARBA" id="ARBA00005711"/>
    </source>
</evidence>
<comment type="caution">
    <text evidence="4">The sequence shown here is derived from an EMBL/GenBank/DDBJ whole genome shotgun (WGS) entry which is preliminary data.</text>
</comment>
<name>A0A7J6WJ33_THATH</name>
<dbReference type="InterPro" id="IPR005516">
    <property type="entry name" value="Remorin_C"/>
</dbReference>
<keyword evidence="2" id="KW-0175">Coiled coil</keyword>
<evidence type="ECO:0000259" key="3">
    <source>
        <dbReference type="Pfam" id="PF03763"/>
    </source>
</evidence>
<dbReference type="Pfam" id="PF03763">
    <property type="entry name" value="Remorin_C"/>
    <property type="match status" value="1"/>
</dbReference>
<dbReference type="PANTHER" id="PTHR31775">
    <property type="entry name" value="OS02G0117200 PROTEIN"/>
    <property type="match status" value="1"/>
</dbReference>
<organism evidence="4 5">
    <name type="scientific">Thalictrum thalictroides</name>
    <name type="common">Rue-anemone</name>
    <name type="synonym">Anemone thalictroides</name>
    <dbReference type="NCBI Taxonomy" id="46969"/>
    <lineage>
        <taxon>Eukaryota</taxon>
        <taxon>Viridiplantae</taxon>
        <taxon>Streptophyta</taxon>
        <taxon>Embryophyta</taxon>
        <taxon>Tracheophyta</taxon>
        <taxon>Spermatophyta</taxon>
        <taxon>Magnoliopsida</taxon>
        <taxon>Ranunculales</taxon>
        <taxon>Ranunculaceae</taxon>
        <taxon>Thalictroideae</taxon>
        <taxon>Thalictrum</taxon>
    </lineage>
</organism>